<evidence type="ECO:0000259" key="9">
    <source>
        <dbReference type="Pfam" id="PF12704"/>
    </source>
</evidence>
<dbReference type="PANTHER" id="PTHR30572:SF4">
    <property type="entry name" value="ABC TRANSPORTER PERMEASE YTRF"/>
    <property type="match status" value="1"/>
</dbReference>
<dbReference type="AlphaFoldDB" id="A0A7W7ZE11"/>
<dbReference type="RefSeq" id="WP_184217656.1">
    <property type="nucleotide sequence ID" value="NZ_JACHIP010000004.1"/>
</dbReference>
<feature type="transmembrane region" description="Helical" evidence="7">
    <location>
        <begin position="306"/>
        <end position="327"/>
    </location>
</feature>
<feature type="transmembrane region" description="Helical" evidence="7">
    <location>
        <begin position="451"/>
        <end position="469"/>
    </location>
</feature>
<evidence type="ECO:0000259" key="8">
    <source>
        <dbReference type="Pfam" id="PF02687"/>
    </source>
</evidence>
<evidence type="ECO:0000313" key="10">
    <source>
        <dbReference type="EMBL" id="MBB5058176.1"/>
    </source>
</evidence>
<comment type="subcellular location">
    <subcellularLocation>
        <location evidence="1">Cell membrane</location>
        <topology evidence="1">Multi-pass membrane protein</topology>
    </subcellularLocation>
</comment>
<name>A0A7W7ZE11_9BACT</name>
<feature type="transmembrane region" description="Helical" evidence="7">
    <location>
        <begin position="359"/>
        <end position="381"/>
    </location>
</feature>
<reference evidence="10 11" key="1">
    <citation type="submission" date="2020-08" db="EMBL/GenBank/DDBJ databases">
        <title>Genomic Encyclopedia of Type Strains, Phase IV (KMG-V): Genome sequencing to study the core and pangenomes of soil and plant-associated prokaryotes.</title>
        <authorList>
            <person name="Whitman W."/>
        </authorList>
    </citation>
    <scope>NUCLEOTIDE SEQUENCE [LARGE SCALE GENOMIC DNA]</scope>
    <source>
        <strain evidence="10 11">M8UP14</strain>
    </source>
</reference>
<dbReference type="GO" id="GO:0022857">
    <property type="term" value="F:transmembrane transporter activity"/>
    <property type="evidence" value="ECO:0007669"/>
    <property type="project" value="TreeGrafter"/>
</dbReference>
<evidence type="ECO:0000256" key="5">
    <source>
        <dbReference type="ARBA" id="ARBA00023136"/>
    </source>
</evidence>
<dbReference type="EMBL" id="JACHIP010000004">
    <property type="protein sequence ID" value="MBB5058176.1"/>
    <property type="molecule type" value="Genomic_DNA"/>
</dbReference>
<feature type="transmembrane region" description="Helical" evidence="7">
    <location>
        <begin position="731"/>
        <end position="752"/>
    </location>
</feature>
<evidence type="ECO:0000256" key="3">
    <source>
        <dbReference type="ARBA" id="ARBA00022692"/>
    </source>
</evidence>
<feature type="transmembrane region" description="Helical" evidence="7">
    <location>
        <begin position="815"/>
        <end position="836"/>
    </location>
</feature>
<feature type="transmembrane region" description="Helical" evidence="7">
    <location>
        <begin position="772"/>
        <end position="795"/>
    </location>
</feature>
<protein>
    <submittedName>
        <fullName evidence="10">Putative permease</fullName>
    </submittedName>
</protein>
<feature type="transmembrane region" description="Helical" evidence="7">
    <location>
        <begin position="20"/>
        <end position="43"/>
    </location>
</feature>
<organism evidence="10 11">
    <name type="scientific">Granulicella aggregans</name>
    <dbReference type="NCBI Taxonomy" id="474949"/>
    <lineage>
        <taxon>Bacteria</taxon>
        <taxon>Pseudomonadati</taxon>
        <taxon>Acidobacteriota</taxon>
        <taxon>Terriglobia</taxon>
        <taxon>Terriglobales</taxon>
        <taxon>Acidobacteriaceae</taxon>
        <taxon>Granulicella</taxon>
    </lineage>
</organism>
<evidence type="ECO:0000256" key="2">
    <source>
        <dbReference type="ARBA" id="ARBA00022475"/>
    </source>
</evidence>
<keyword evidence="4 7" id="KW-1133">Transmembrane helix</keyword>
<feature type="transmembrane region" description="Helical" evidence="7">
    <location>
        <begin position="401"/>
        <end position="424"/>
    </location>
</feature>
<keyword evidence="3 7" id="KW-0812">Transmembrane</keyword>
<keyword evidence="2" id="KW-1003">Cell membrane</keyword>
<evidence type="ECO:0000256" key="4">
    <source>
        <dbReference type="ARBA" id="ARBA00022989"/>
    </source>
</evidence>
<proteinExistence type="inferred from homology"/>
<evidence type="ECO:0000256" key="7">
    <source>
        <dbReference type="SAM" id="Phobius"/>
    </source>
</evidence>
<gene>
    <name evidence="10" type="ORF">HDF16_002890</name>
</gene>
<dbReference type="InterPro" id="IPR017800">
    <property type="entry name" value="ADOP"/>
</dbReference>
<sequence length="851" mass="91942">MQTLRQDIAYAIRQMRLSPVFTLTAMLTLALGIGATTAIFSLIHTVMLKSLPGVDPARLYRIGDGQDCCVEGSPQDNWGMFSYRFYLSMQQNTPEFEELAAFQAGGTGFSARRGETDHIAKPLGGEYVSGNYFSTFGISAFTGRTLIPSDDQPNSAPVAMLSYRTWQQEYGSDPHIIGSTFILNGHPFTIVGITPPGFFGETLRSDPPAIWIPLNQETVMAGSNSMLHRFNAWVRVIGRLKPGASPAALPDKLTNLLRGWLVNESGFPAEWMDGIKSQLPKQTIKVVPAGAGVGVMKANYSASLNILLAVCSLVLLIACANIANLLLARGASRRTQTSVRLALGGSRQRLIRQSLTESLVLSIMGGLLGLAVAFLGVKIIVALAFRGAHYVPIDATPSLPVLGFAFLLSLLTGALFGTAPAWLATHVNPAEALRGANRSTKDSSSLSQKSLVILQATLSVVLLTGAGLLTRSLEKLQHQDFGYETDHRVTISLSAPYNSYPQPKLDAMYRDLQDRLSHLPGVESAALAQYTPLQDNWGEIVIRQGHGMPNMNDPVGTSWDHVNPGYFETLGQKILRGRSITVDDTASTQKVAVVSEAFVKRFFKPGEEPLGTLFGLDLPKYNAVYQIVGVVRDAKYQDPASNGPVRPIFFAPLTQRVQYDHPLMQAMDDSTHFIEGAILKVHGSMEGLEPQIRRILADVDPNFTLLSVQSLEAQVDSNFDQQRAVAQMTGLLGILALVLAAVGLYGVAAYTVERRTSEIGVRMALGANRLNIVRLILRGVFLQILIGLAIGIPASIGCAKLISAQLYQVKGWDPIVLGGSILALSLCAFLASIIPAQRAASINPVKALRAE</sequence>
<dbReference type="Proteomes" id="UP000540989">
    <property type="component" value="Unassembled WGS sequence"/>
</dbReference>
<evidence type="ECO:0000313" key="11">
    <source>
        <dbReference type="Proteomes" id="UP000540989"/>
    </source>
</evidence>
<feature type="domain" description="MacB-like periplasmic core" evidence="9">
    <location>
        <begin position="457"/>
        <end position="660"/>
    </location>
</feature>
<evidence type="ECO:0000256" key="6">
    <source>
        <dbReference type="ARBA" id="ARBA00038076"/>
    </source>
</evidence>
<dbReference type="Pfam" id="PF02687">
    <property type="entry name" value="FtsX"/>
    <property type="match status" value="2"/>
</dbReference>
<dbReference type="PANTHER" id="PTHR30572">
    <property type="entry name" value="MEMBRANE COMPONENT OF TRANSPORTER-RELATED"/>
    <property type="match status" value="1"/>
</dbReference>
<feature type="domain" description="ABC3 transporter permease C-terminal" evidence="8">
    <location>
        <begin position="312"/>
        <end position="429"/>
    </location>
</feature>
<evidence type="ECO:0000256" key="1">
    <source>
        <dbReference type="ARBA" id="ARBA00004651"/>
    </source>
</evidence>
<dbReference type="GO" id="GO:0005886">
    <property type="term" value="C:plasma membrane"/>
    <property type="evidence" value="ECO:0007669"/>
    <property type="project" value="UniProtKB-SubCell"/>
</dbReference>
<dbReference type="InterPro" id="IPR050250">
    <property type="entry name" value="Macrolide_Exporter_MacB"/>
</dbReference>
<feature type="domain" description="ABC3 transporter permease C-terminal" evidence="8">
    <location>
        <begin position="731"/>
        <end position="844"/>
    </location>
</feature>
<dbReference type="Pfam" id="PF12704">
    <property type="entry name" value="MacB_PCD"/>
    <property type="match status" value="2"/>
</dbReference>
<dbReference type="InterPro" id="IPR025857">
    <property type="entry name" value="MacB_PCD"/>
</dbReference>
<accession>A0A7W7ZE11</accession>
<comment type="similarity">
    <text evidence="6">Belongs to the ABC-4 integral membrane protein family.</text>
</comment>
<keyword evidence="5 7" id="KW-0472">Membrane</keyword>
<feature type="domain" description="MacB-like periplasmic core" evidence="9">
    <location>
        <begin position="22"/>
        <end position="255"/>
    </location>
</feature>
<dbReference type="InterPro" id="IPR003838">
    <property type="entry name" value="ABC3_permease_C"/>
</dbReference>
<comment type="caution">
    <text evidence="10">The sequence shown here is derived from an EMBL/GenBank/DDBJ whole genome shotgun (WGS) entry which is preliminary data.</text>
</comment>
<keyword evidence="11" id="KW-1185">Reference proteome</keyword>
<dbReference type="NCBIfam" id="TIGR03434">
    <property type="entry name" value="ADOP"/>
    <property type="match status" value="1"/>
</dbReference>